<dbReference type="Gene3D" id="3.30.420.40">
    <property type="match status" value="2"/>
</dbReference>
<organism evidence="2 3">
    <name type="scientific">Paramicrobacterium chengjingii</name>
    <dbReference type="NCBI Taxonomy" id="2769067"/>
    <lineage>
        <taxon>Bacteria</taxon>
        <taxon>Bacillati</taxon>
        <taxon>Actinomycetota</taxon>
        <taxon>Actinomycetes</taxon>
        <taxon>Micrococcales</taxon>
        <taxon>Microbacteriaceae</taxon>
        <taxon>Paramicrobacterium</taxon>
    </lineage>
</organism>
<feature type="domain" description="Cyclic nucleotide-binding" evidence="1">
    <location>
        <begin position="141"/>
        <end position="199"/>
    </location>
</feature>
<proteinExistence type="predicted"/>
<evidence type="ECO:0000313" key="2">
    <source>
        <dbReference type="EMBL" id="QPZ38803.1"/>
    </source>
</evidence>
<dbReference type="EMBL" id="CP061169">
    <property type="protein sequence ID" value="QPZ38803.1"/>
    <property type="molecule type" value="Genomic_DNA"/>
</dbReference>
<dbReference type="SUPFAM" id="SSF53067">
    <property type="entry name" value="Actin-like ATPase domain"/>
    <property type="match status" value="1"/>
</dbReference>
<dbReference type="InterPro" id="IPR043129">
    <property type="entry name" value="ATPase_NBD"/>
</dbReference>
<dbReference type="PANTHER" id="PTHR43190:SF3">
    <property type="entry name" value="N-ACETYL-D-GLUCOSAMINE KINASE"/>
    <property type="match status" value="1"/>
</dbReference>
<reference evidence="2 3" key="1">
    <citation type="submission" date="2020-12" db="EMBL/GenBank/DDBJ databases">
        <title>Microbacterium sp. HY060.</title>
        <authorList>
            <person name="Zhou J."/>
        </authorList>
    </citation>
    <scope>NUCLEOTIDE SEQUENCE [LARGE SCALE GENOMIC DNA]</scope>
    <source>
        <strain evidence="2 3">HY60</strain>
    </source>
</reference>
<dbReference type="RefSeq" id="WP_166985490.1">
    <property type="nucleotide sequence ID" value="NZ_CP061169.1"/>
</dbReference>
<sequence>MTHITRLSLDGGQSGVRLRGITDAGRELTASAPGVLTDRPVLDQMADEVLSFAEAHDATCAEVAVGVSGLTPAATTPERFISAIQHLGVHRVAVAHDSVSGYLAANNTEPGVMLAVGTGVVVLAVTHVGVAKVDGWGNLIGDAGSGYWVGREGLSAVMRAFDGRGATTVLTEQAEQTFGSLDELYMVLQSDPRRVSRIASFCRTTVDAARAGDGVATHIVRDAAAELAHSARSALVRAGWTQGQPTRVSAVGSLPTKSEFFRTHLEEALHEKGLGGAVQPPLHAEPIDGVAALLDVDSQHPLREQIAIAVA</sequence>
<protein>
    <recommendedName>
        <fullName evidence="1">Cyclic nucleotide-binding domain-containing protein</fullName>
    </recommendedName>
</protein>
<dbReference type="InterPro" id="IPR052519">
    <property type="entry name" value="Euk-type_GlcNAc_Kinase"/>
</dbReference>
<dbReference type="Pfam" id="PF01869">
    <property type="entry name" value="BcrAD_BadFG"/>
    <property type="match status" value="1"/>
</dbReference>
<dbReference type="InterPro" id="IPR000595">
    <property type="entry name" value="cNMP-bd_dom"/>
</dbReference>
<dbReference type="PANTHER" id="PTHR43190">
    <property type="entry name" value="N-ACETYL-D-GLUCOSAMINE KINASE"/>
    <property type="match status" value="1"/>
</dbReference>
<accession>A0ABX6YJ33</accession>
<name>A0ABX6YJ33_9MICO</name>
<dbReference type="InterPro" id="IPR002731">
    <property type="entry name" value="ATPase_BadF"/>
</dbReference>
<evidence type="ECO:0000313" key="3">
    <source>
        <dbReference type="Proteomes" id="UP000662814"/>
    </source>
</evidence>
<gene>
    <name evidence="2" type="ORF">HCR76_01455</name>
</gene>
<dbReference type="PROSITE" id="PS50042">
    <property type="entry name" value="CNMP_BINDING_3"/>
    <property type="match status" value="1"/>
</dbReference>
<evidence type="ECO:0000259" key="1">
    <source>
        <dbReference type="PROSITE" id="PS50042"/>
    </source>
</evidence>
<dbReference type="Proteomes" id="UP000662814">
    <property type="component" value="Chromosome"/>
</dbReference>
<keyword evidence="3" id="KW-1185">Reference proteome</keyword>